<evidence type="ECO:0000256" key="1">
    <source>
        <dbReference type="SAM" id="Phobius"/>
    </source>
</evidence>
<dbReference type="RefSeq" id="WP_301664364.1">
    <property type="nucleotide sequence ID" value="NZ_VCYH01000006.1"/>
</dbReference>
<dbReference type="Proteomes" id="UP001168338">
    <property type="component" value="Unassembled WGS sequence"/>
</dbReference>
<keyword evidence="1" id="KW-0472">Membrane</keyword>
<comment type="caution">
    <text evidence="2">The sequence shown here is derived from an EMBL/GenBank/DDBJ whole genome shotgun (WGS) entry which is preliminary data.</text>
</comment>
<keyword evidence="1" id="KW-1133">Transmembrane helix</keyword>
<evidence type="ECO:0000313" key="3">
    <source>
        <dbReference type="Proteomes" id="UP001168338"/>
    </source>
</evidence>
<name>A0ABT8MBA7_9EURY</name>
<reference evidence="2" key="1">
    <citation type="submission" date="2019-05" db="EMBL/GenBank/DDBJ databases">
        <title>Methanoculleus sp. FWC-SCC1, a methanogenic archaeon isolated from deep marine cold seep.</title>
        <authorList>
            <person name="Chen Y.-W."/>
            <person name="Chen S.-C."/>
            <person name="Teng N.-H."/>
            <person name="Lai M.-C."/>
        </authorList>
    </citation>
    <scope>NUCLEOTIDE SEQUENCE</scope>
    <source>
        <strain evidence="2">FWC-SCC1</strain>
    </source>
</reference>
<evidence type="ECO:0000313" key="2">
    <source>
        <dbReference type="EMBL" id="MDN7025219.1"/>
    </source>
</evidence>
<keyword evidence="1" id="KW-0812">Transmembrane</keyword>
<protein>
    <submittedName>
        <fullName evidence="2">Uncharacterized protein</fullName>
    </submittedName>
</protein>
<dbReference type="EMBL" id="VCYH01000006">
    <property type="protein sequence ID" value="MDN7025219.1"/>
    <property type="molecule type" value="Genomic_DNA"/>
</dbReference>
<sequence>MKKSQKNGSESGTKNWNKLLFIVVAVMFAVAMVFTYLMPLFTAPRTAQTGDLAVIGYTIRDEAGMPVLTTDQQLVQDEQQNNHLVVLTSRLEIPVGMAVSGENIAPVPIYYPQGSGFDGFGLLGFETNAISAALVGMHAGESRSVRFDYGQNDLTMNISAENAAALGIEFSNATVGDKFTVGLTTTPEIPLGENSTPSVALRIGEVVEKTAEGLVIRYHYAGADLTLQGVA</sequence>
<organism evidence="2 3">
    <name type="scientific">Methanoculleus frigidifontis</name>
    <dbReference type="NCBI Taxonomy" id="2584085"/>
    <lineage>
        <taxon>Archaea</taxon>
        <taxon>Methanobacteriati</taxon>
        <taxon>Methanobacteriota</taxon>
        <taxon>Stenosarchaea group</taxon>
        <taxon>Methanomicrobia</taxon>
        <taxon>Methanomicrobiales</taxon>
        <taxon>Methanomicrobiaceae</taxon>
        <taxon>Methanoculleus</taxon>
    </lineage>
</organism>
<keyword evidence="3" id="KW-1185">Reference proteome</keyword>
<gene>
    <name evidence="2" type="ORF">FGU65_10010</name>
</gene>
<proteinExistence type="predicted"/>
<accession>A0ABT8MBA7</accession>
<feature type="transmembrane region" description="Helical" evidence="1">
    <location>
        <begin position="20"/>
        <end position="41"/>
    </location>
</feature>